<feature type="transmembrane region" description="Helical" evidence="2">
    <location>
        <begin position="450"/>
        <end position="470"/>
    </location>
</feature>
<feature type="transmembrane region" description="Helical" evidence="2">
    <location>
        <begin position="120"/>
        <end position="142"/>
    </location>
</feature>
<feature type="compositionally biased region" description="Polar residues" evidence="1">
    <location>
        <begin position="333"/>
        <end position="350"/>
    </location>
</feature>
<keyword evidence="4" id="KW-1185">Reference proteome</keyword>
<feature type="transmembrane region" description="Helical" evidence="2">
    <location>
        <begin position="162"/>
        <end position="188"/>
    </location>
</feature>
<proteinExistence type="predicted"/>
<feature type="transmembrane region" description="Helical" evidence="2">
    <location>
        <begin position="39"/>
        <end position="58"/>
    </location>
</feature>
<organism evidence="3 4">
    <name type="scientific">Mycena maculata</name>
    <dbReference type="NCBI Taxonomy" id="230809"/>
    <lineage>
        <taxon>Eukaryota</taxon>
        <taxon>Fungi</taxon>
        <taxon>Dikarya</taxon>
        <taxon>Basidiomycota</taxon>
        <taxon>Agaricomycotina</taxon>
        <taxon>Agaricomycetes</taxon>
        <taxon>Agaricomycetidae</taxon>
        <taxon>Agaricales</taxon>
        <taxon>Marasmiineae</taxon>
        <taxon>Mycenaceae</taxon>
        <taxon>Mycena</taxon>
    </lineage>
</organism>
<dbReference type="AlphaFoldDB" id="A0AAD7KDA1"/>
<comment type="caution">
    <text evidence="3">The sequence shown here is derived from an EMBL/GenBank/DDBJ whole genome shotgun (WGS) entry which is preliminary data.</text>
</comment>
<sequence length="478" mass="52899">MLPFGLKLAWFALSLSGLIGCWAVLLPLAWALQSYWGPIAYAVGITVLEGVFCLGLIWKMDPASMPKAFCITQVLVSGMATFFLIGVLVCVTTATTIYVAKPKQWDTQKDTSILQWRFYYLIPLVLFPLLASIVNVTFVVFFATFEATDSLNCIPRPLWIRFLGYAGTPFFLTIPCFCVTLLSAIRILRTHRHIRRARRSVNFDNLDNFTAIPQRKSRQSLKTGTTPPTPRAITALSPSSSSVLRIASEARRQPINPILREEKLRSFHLPFPPPSPDYVTATSGHHSHGSEDSFDTISSVSFAEMKSKSPRPLGHLHSTEEDDITTPLRSFDGSPNGTTRSTRISPRSIHNSDRISVTQLAFGLRSGEPSEESDYFHYYPGEISSLSDPPIDRLTPPVASHRNPSELSSLVRSLIIFQFAIIGIHLLSAITPLIDSISAKPSPTELGTHHVALLLAGWAPVAIFGPLSAVRSQLVFWR</sequence>
<feature type="transmembrane region" description="Helical" evidence="2">
    <location>
        <begin position="410"/>
        <end position="430"/>
    </location>
</feature>
<name>A0AAD7KDA1_9AGAR</name>
<protein>
    <submittedName>
        <fullName evidence="3">Uncharacterized protein</fullName>
    </submittedName>
</protein>
<dbReference type="PROSITE" id="PS51257">
    <property type="entry name" value="PROKAR_LIPOPROTEIN"/>
    <property type="match status" value="1"/>
</dbReference>
<evidence type="ECO:0000313" key="3">
    <source>
        <dbReference type="EMBL" id="KAJ7782242.1"/>
    </source>
</evidence>
<dbReference type="EMBL" id="JARJLG010000003">
    <property type="protein sequence ID" value="KAJ7782242.1"/>
    <property type="molecule type" value="Genomic_DNA"/>
</dbReference>
<gene>
    <name evidence="3" type="ORF">DFH07DRAFT_789943</name>
</gene>
<feature type="transmembrane region" description="Helical" evidence="2">
    <location>
        <begin position="12"/>
        <end position="32"/>
    </location>
</feature>
<evidence type="ECO:0000256" key="1">
    <source>
        <dbReference type="SAM" id="MobiDB-lite"/>
    </source>
</evidence>
<feature type="region of interest" description="Disordered" evidence="1">
    <location>
        <begin position="325"/>
        <end position="350"/>
    </location>
</feature>
<evidence type="ECO:0000313" key="4">
    <source>
        <dbReference type="Proteomes" id="UP001215280"/>
    </source>
</evidence>
<reference evidence="3" key="1">
    <citation type="submission" date="2023-03" db="EMBL/GenBank/DDBJ databases">
        <title>Massive genome expansion in bonnet fungi (Mycena s.s.) driven by repeated elements and novel gene families across ecological guilds.</title>
        <authorList>
            <consortium name="Lawrence Berkeley National Laboratory"/>
            <person name="Harder C.B."/>
            <person name="Miyauchi S."/>
            <person name="Viragh M."/>
            <person name="Kuo A."/>
            <person name="Thoen E."/>
            <person name="Andreopoulos B."/>
            <person name="Lu D."/>
            <person name="Skrede I."/>
            <person name="Drula E."/>
            <person name="Henrissat B."/>
            <person name="Morin E."/>
            <person name="Kohler A."/>
            <person name="Barry K."/>
            <person name="LaButti K."/>
            <person name="Morin E."/>
            <person name="Salamov A."/>
            <person name="Lipzen A."/>
            <person name="Mereny Z."/>
            <person name="Hegedus B."/>
            <person name="Baldrian P."/>
            <person name="Stursova M."/>
            <person name="Weitz H."/>
            <person name="Taylor A."/>
            <person name="Grigoriev I.V."/>
            <person name="Nagy L.G."/>
            <person name="Martin F."/>
            <person name="Kauserud H."/>
        </authorList>
    </citation>
    <scope>NUCLEOTIDE SEQUENCE</scope>
    <source>
        <strain evidence="3">CBHHK188m</strain>
    </source>
</reference>
<evidence type="ECO:0000256" key="2">
    <source>
        <dbReference type="SAM" id="Phobius"/>
    </source>
</evidence>
<keyword evidence="2" id="KW-0812">Transmembrane</keyword>
<keyword evidence="2" id="KW-1133">Transmembrane helix</keyword>
<keyword evidence="2" id="KW-0472">Membrane</keyword>
<feature type="transmembrane region" description="Helical" evidence="2">
    <location>
        <begin position="78"/>
        <end position="100"/>
    </location>
</feature>
<accession>A0AAD7KDA1</accession>
<dbReference type="Proteomes" id="UP001215280">
    <property type="component" value="Unassembled WGS sequence"/>
</dbReference>